<dbReference type="InterPro" id="IPR036397">
    <property type="entry name" value="RNaseH_sf"/>
</dbReference>
<dbReference type="EMBL" id="CP089281">
    <property type="protein sequence ID" value="USP82865.1"/>
    <property type="molecule type" value="Genomic_DNA"/>
</dbReference>
<keyword evidence="4" id="KW-1185">Reference proteome</keyword>
<dbReference type="PANTHER" id="PTHR47256">
    <property type="entry name" value="ZN(II)2CYS6 TRANSCRIPTION FACTOR (EUROFUNG)-RELATED"/>
    <property type="match status" value="1"/>
</dbReference>
<dbReference type="Pfam" id="PF03184">
    <property type="entry name" value="DDE_1"/>
    <property type="match status" value="1"/>
</dbReference>
<reference evidence="3" key="1">
    <citation type="submission" date="2021-12" db="EMBL/GenBank/DDBJ databases">
        <title>Curvularia clavata genome.</title>
        <authorList>
            <person name="Cao Y."/>
        </authorList>
    </citation>
    <scope>NUCLEOTIDE SEQUENCE</scope>
    <source>
        <strain evidence="3">Yc1106</strain>
    </source>
</reference>
<name>A0A9Q8ZJI0_CURCL</name>
<dbReference type="SMART" id="SM00674">
    <property type="entry name" value="CENPB"/>
    <property type="match status" value="1"/>
</dbReference>
<evidence type="ECO:0000256" key="1">
    <source>
        <dbReference type="ARBA" id="ARBA00023125"/>
    </source>
</evidence>
<dbReference type="InterPro" id="IPR053187">
    <property type="entry name" value="Notoamide_regulator"/>
</dbReference>
<accession>A0A9Q8ZJI0</accession>
<keyword evidence="1" id="KW-0238">DNA-binding</keyword>
<proteinExistence type="predicted"/>
<organism evidence="3 4">
    <name type="scientific">Curvularia clavata</name>
    <dbReference type="NCBI Taxonomy" id="95742"/>
    <lineage>
        <taxon>Eukaryota</taxon>
        <taxon>Fungi</taxon>
        <taxon>Dikarya</taxon>
        <taxon>Ascomycota</taxon>
        <taxon>Pezizomycotina</taxon>
        <taxon>Dothideomycetes</taxon>
        <taxon>Pleosporomycetidae</taxon>
        <taxon>Pleosporales</taxon>
        <taxon>Pleosporineae</taxon>
        <taxon>Pleosporaceae</taxon>
        <taxon>Curvularia</taxon>
    </lineage>
</organism>
<feature type="domain" description="HTH CENPB-type" evidence="2">
    <location>
        <begin position="1"/>
        <end position="64"/>
    </location>
</feature>
<dbReference type="VEuPathDB" id="FungiDB:yc1106_10139"/>
<protein>
    <submittedName>
        <fullName evidence="3">Transposase</fullName>
    </submittedName>
</protein>
<dbReference type="PANTHER" id="PTHR47256:SF1">
    <property type="entry name" value="ZN(II)2CYS6 TRANSCRIPTION FACTOR (EUROFUNG)"/>
    <property type="match status" value="1"/>
</dbReference>
<evidence type="ECO:0000313" key="3">
    <source>
        <dbReference type="EMBL" id="USP82865.1"/>
    </source>
</evidence>
<dbReference type="AlphaFoldDB" id="A0A9Q8ZJI0"/>
<dbReference type="InterPro" id="IPR006600">
    <property type="entry name" value="HTH_CenpB_DNA-bd_dom"/>
</dbReference>
<dbReference type="CDD" id="cd12148">
    <property type="entry name" value="fungal_TF_MHR"/>
    <property type="match status" value="1"/>
</dbReference>
<dbReference type="GO" id="GO:0003677">
    <property type="term" value="F:DNA binding"/>
    <property type="evidence" value="ECO:0007669"/>
    <property type="project" value="UniProtKB-KW"/>
</dbReference>
<dbReference type="OrthoDB" id="3790270at2759"/>
<dbReference type="Proteomes" id="UP001056012">
    <property type="component" value="Chromosome 8"/>
</dbReference>
<dbReference type="PROSITE" id="PS51253">
    <property type="entry name" value="HTH_CENPB"/>
    <property type="match status" value="1"/>
</dbReference>
<gene>
    <name evidence="3" type="ORF">yc1106_10139</name>
</gene>
<sequence length="833" mass="94551">MNLTKLEEEVVVEHILDLGSRGFPPRLADVANMANSLRAERNLGQVGQNWPSTFVKRRPELKVKFNRKYDYKRALCEDPKAIQDWFGLVANMKAKYGIQDDDTYNFDETGFMMGQITPGAVVTASERRGRPKTIQPGNREWATVIQGINATGWTIPPFIILKARHHLSSWYKDGDIPQNWVIGVSENGWTTNELGLAWLKHFDEHTKKKVVGTHRLLFIDGHESHNSLDFQKYCKDNKIVTLCMPPHSSHLLQPLDVGCFAPLKQAYGRQVESLMRTQINHITKQEFLPCFRRAFDASFIASNVQGGFRGAGLVPFDPERVISALNVQLRTPSPLPVDTQPWLSQTPRNTLEIGSQSTLVKQRIQRHLDSSPTSMVEAFEKVSKGAAIIAHKLVLAQKRISELEAANAAATRRKSHKRKRVQAEGTLTVEDGARLTALQDFGVRSDGKKSKKQKRAEYRSNEIPDRFRYWNPVGLGYRFLAEAKRIWEMQIISRKCLHLASVQAALIMNSVIDLHGLDKVCDTYLLKGLAIAQELRLFDDNTHISSERVRNARNFTAWCLFGIDGYLYSKTPSPTDYGYVFKASTDFRVIVDEICRASFGTGSNITAAQAIAFAKRLTAWFKSLPIPLMPRNIVLPCHVLMHLDYQMTIMILCQPFADEHWDNEFVPKDIVSNAKRDINVLMWLYYSRHGFEDTHGYWLISLVKLGFMSLHSINGQMTFEKLHYVRSSLLLALKWLEKQGRSYYVIKTLCHIMENQLRLVEARLLQGVGGPESSINKSPELESEIQLAWTPSIVNILDDPSEVELSKLAKQFLKLDSRNQGESEAGNDSPLSV</sequence>
<dbReference type="Gene3D" id="3.30.420.10">
    <property type="entry name" value="Ribonuclease H-like superfamily/Ribonuclease H"/>
    <property type="match status" value="1"/>
</dbReference>
<evidence type="ECO:0000259" key="2">
    <source>
        <dbReference type="PROSITE" id="PS51253"/>
    </source>
</evidence>
<evidence type="ECO:0000313" key="4">
    <source>
        <dbReference type="Proteomes" id="UP001056012"/>
    </source>
</evidence>
<dbReference type="InterPro" id="IPR004875">
    <property type="entry name" value="DDE_SF_endonuclease_dom"/>
</dbReference>